<dbReference type="Proteomes" id="UP000006681">
    <property type="component" value="Chromosome"/>
</dbReference>
<evidence type="ECO:0000259" key="3">
    <source>
        <dbReference type="Pfam" id="PF16653"/>
    </source>
</evidence>
<sequence>MVSIGIVGLGPMGRAIAYYLARHTGHVVNGYDVSDEAVSEAKRLGINNAVKADARNYEDLKRIAGENDVIVSAVPQSIADQVVLRLHELGKPVIDLIFMWKYNEDLARKLVSGPIIIPACGWAPGLTNLLAMAAANELEVVEEVGIHVGGNPVDPKPPLYYELLFSLESTVDEYVRSATIIKDGRVVGVEPLAEIFDFRTWLVNGEFAEFYTDGLSTLLVTLPKYFKTLRNVYERTIRWRRHLEIMRVLRDLGLLSDVETAKYVLSKSLRPGINDFSIMVVEAKGKISGDYAVVKFESVDYAQGGFTSMARLTGFTAAIIADLVARGEIRGEGLTPIEEAYIRNRSILSQVVNALKMENVKIYKTKTMIE</sequence>
<feature type="domain" description="Saccharopine dehydrogenase-like C-terminal" evidence="3">
    <location>
        <begin position="121"/>
        <end position="356"/>
    </location>
</feature>
<dbReference type="Pfam" id="PF03435">
    <property type="entry name" value="Sacchrp_dh_NADP"/>
    <property type="match status" value="1"/>
</dbReference>
<dbReference type="InterPro" id="IPR036291">
    <property type="entry name" value="NAD(P)-bd_dom_sf"/>
</dbReference>
<evidence type="ECO:0000259" key="2">
    <source>
        <dbReference type="Pfam" id="PF03435"/>
    </source>
</evidence>
<keyword evidence="5" id="KW-1185">Reference proteome</keyword>
<dbReference type="AlphaFoldDB" id="E1QS82"/>
<evidence type="ECO:0000313" key="5">
    <source>
        <dbReference type="Proteomes" id="UP000006681"/>
    </source>
</evidence>
<dbReference type="RefSeq" id="WP_013335200.1">
    <property type="nucleotide sequence ID" value="NC_014537.1"/>
</dbReference>
<dbReference type="SUPFAM" id="SSF51735">
    <property type="entry name" value="NAD(P)-binding Rossmann-fold domains"/>
    <property type="match status" value="1"/>
</dbReference>
<dbReference type="Pfam" id="PF16653">
    <property type="entry name" value="Sacchrp_dh_C"/>
    <property type="match status" value="1"/>
</dbReference>
<dbReference type="GO" id="GO:0016491">
    <property type="term" value="F:oxidoreductase activity"/>
    <property type="evidence" value="ECO:0007669"/>
    <property type="project" value="UniProtKB-KW"/>
</dbReference>
<dbReference type="GeneID" id="9750973"/>
<dbReference type="InterPro" id="IPR051168">
    <property type="entry name" value="AASS"/>
</dbReference>
<accession>E1QS82</accession>
<dbReference type="PANTHER" id="PTHR11133:SF22">
    <property type="entry name" value="ALPHA-AMINOADIPIC SEMIALDEHYDE SYNTHASE, MITOCHONDRIAL"/>
    <property type="match status" value="1"/>
</dbReference>
<dbReference type="eggNOG" id="arCOG00243">
    <property type="taxonomic scope" value="Archaea"/>
</dbReference>
<evidence type="ECO:0000256" key="1">
    <source>
        <dbReference type="ARBA" id="ARBA00023002"/>
    </source>
</evidence>
<dbReference type="InterPro" id="IPR032095">
    <property type="entry name" value="Sacchrp_dh-like_C"/>
</dbReference>
<feature type="domain" description="Saccharopine dehydrogenase NADP binding" evidence="2">
    <location>
        <begin position="4"/>
        <end position="104"/>
    </location>
</feature>
<dbReference type="SUPFAM" id="SSF55347">
    <property type="entry name" value="Glyceraldehyde-3-phosphate dehydrogenase-like, C-terminal domain"/>
    <property type="match status" value="1"/>
</dbReference>
<keyword evidence="1" id="KW-0560">Oxidoreductase</keyword>
<dbReference type="KEGG" id="vdi:Vdis_0060"/>
<dbReference type="EMBL" id="CP002100">
    <property type="protein sequence ID" value="ADN49475.1"/>
    <property type="molecule type" value="Genomic_DNA"/>
</dbReference>
<name>E1QS82_VULDI</name>
<dbReference type="OrthoDB" id="27588at2157"/>
<dbReference type="Gene3D" id="3.40.50.720">
    <property type="entry name" value="NAD(P)-binding Rossmann-like Domain"/>
    <property type="match status" value="1"/>
</dbReference>
<dbReference type="Gene3D" id="3.30.360.10">
    <property type="entry name" value="Dihydrodipicolinate Reductase, domain 2"/>
    <property type="match status" value="1"/>
</dbReference>
<protein>
    <submittedName>
        <fullName evidence="4">Saccharopine dehydrogenase</fullName>
    </submittedName>
</protein>
<evidence type="ECO:0000313" key="4">
    <source>
        <dbReference type="EMBL" id="ADN49475.1"/>
    </source>
</evidence>
<proteinExistence type="predicted"/>
<dbReference type="HOGENOM" id="CLU_032858_3_0_2"/>
<organism evidence="4 5">
    <name type="scientific">Vulcanisaeta distributa (strain DSM 14429 / JCM 11212 / NBRC 100878 / IC-017)</name>
    <dbReference type="NCBI Taxonomy" id="572478"/>
    <lineage>
        <taxon>Archaea</taxon>
        <taxon>Thermoproteota</taxon>
        <taxon>Thermoprotei</taxon>
        <taxon>Thermoproteales</taxon>
        <taxon>Thermoproteaceae</taxon>
        <taxon>Vulcanisaeta</taxon>
    </lineage>
</organism>
<dbReference type="PANTHER" id="PTHR11133">
    <property type="entry name" value="SACCHAROPINE DEHYDROGENASE"/>
    <property type="match status" value="1"/>
</dbReference>
<reference evidence="5" key="2">
    <citation type="journal article" date="2010" name="Stand. Genomic Sci.">
        <title>Complete genome sequence of Vulcanisaeta distributa type strain (IC-017T).</title>
        <authorList>
            <person name="Mavromatis K."/>
            <person name="Sikorski J."/>
            <person name="Pabst E."/>
            <person name="Teshima H."/>
            <person name="Lapidus A."/>
            <person name="Lucas S."/>
            <person name="Nolan M."/>
            <person name="Glavina Del Rio T."/>
            <person name="Cheng J."/>
            <person name="Bruce D."/>
            <person name="Goodwin L."/>
            <person name="Pitluck S."/>
            <person name="Liolios K."/>
            <person name="Ivanova N."/>
            <person name="Mikhailova N."/>
            <person name="Pati A."/>
            <person name="Chen A."/>
            <person name="Palaniappan K."/>
            <person name="Land M."/>
            <person name="Hauser L."/>
            <person name="Chang Y."/>
            <person name="Jeffries C."/>
            <person name="Rohde M."/>
            <person name="Spring S."/>
            <person name="Goker M."/>
            <person name="Wirth R."/>
            <person name="Woyke T."/>
            <person name="Bristow J."/>
            <person name="Eisen J."/>
            <person name="Markowitz V."/>
            <person name="Hugenholtz P."/>
            <person name="Klenk H."/>
            <person name="Kyrpides N."/>
        </authorList>
    </citation>
    <scope>NUCLEOTIDE SEQUENCE [LARGE SCALE GENOMIC DNA]</scope>
    <source>
        <strain evidence="5">DSM 14429 / JCM 11212 / NBRC 100878 / IC-017</strain>
    </source>
</reference>
<reference evidence="4 5" key="1">
    <citation type="journal article" date="2010" name="Stand. Genomic Sci.">
        <title>Complete genome sequence of Vulcanisaeta distributa type strain (IC-017).</title>
        <authorList>
            <person name="Mavromatis K."/>
            <person name="Sikorski J."/>
            <person name="Pabst E."/>
            <person name="Teshima H."/>
            <person name="Lapidus A."/>
            <person name="Lucas S."/>
            <person name="Nolan M."/>
            <person name="Glavina Del Rio T."/>
            <person name="Cheng J.F."/>
            <person name="Bruce D."/>
            <person name="Goodwin L."/>
            <person name="Pitluck S."/>
            <person name="Liolios K."/>
            <person name="Ivanova N."/>
            <person name="Mikhailova N."/>
            <person name="Pati A."/>
            <person name="Chen A."/>
            <person name="Palaniappan K."/>
            <person name="Land M."/>
            <person name="Hauser L."/>
            <person name="Chang Y.J."/>
            <person name="Jeffries C.D."/>
            <person name="Rohde M."/>
            <person name="Spring S."/>
            <person name="Goker M."/>
            <person name="Wirth R."/>
            <person name="Woyke T."/>
            <person name="Bristow J."/>
            <person name="Eisen J.A."/>
            <person name="Markowitz V."/>
            <person name="Hugenholtz P."/>
            <person name="Klenk H.P."/>
            <person name="Kyrpides N.C."/>
        </authorList>
    </citation>
    <scope>NUCLEOTIDE SEQUENCE [LARGE SCALE GENOMIC DNA]</scope>
    <source>
        <strain evidence="5">DSM 14429 / JCM 11212 / NBRC 100878 / IC-017</strain>
    </source>
</reference>
<dbReference type="InterPro" id="IPR005097">
    <property type="entry name" value="Sacchrp_dh_NADP-bd"/>
</dbReference>
<gene>
    <name evidence="4" type="ordered locus">Vdis_0060</name>
</gene>
<dbReference type="STRING" id="572478.Vdis_0060"/>